<feature type="compositionally biased region" description="Basic and acidic residues" evidence="2">
    <location>
        <begin position="107"/>
        <end position="126"/>
    </location>
</feature>
<evidence type="ECO:0000256" key="1">
    <source>
        <dbReference type="SAM" id="Coils"/>
    </source>
</evidence>
<organism evidence="3">
    <name type="scientific">Sesamum radiatum</name>
    <name type="common">Black benniseed</name>
    <dbReference type="NCBI Taxonomy" id="300843"/>
    <lineage>
        <taxon>Eukaryota</taxon>
        <taxon>Viridiplantae</taxon>
        <taxon>Streptophyta</taxon>
        <taxon>Embryophyta</taxon>
        <taxon>Tracheophyta</taxon>
        <taxon>Spermatophyta</taxon>
        <taxon>Magnoliopsida</taxon>
        <taxon>eudicotyledons</taxon>
        <taxon>Gunneridae</taxon>
        <taxon>Pentapetalae</taxon>
        <taxon>asterids</taxon>
        <taxon>lamiids</taxon>
        <taxon>Lamiales</taxon>
        <taxon>Pedaliaceae</taxon>
        <taxon>Sesamum</taxon>
    </lineage>
</organism>
<reference evidence="3" key="1">
    <citation type="submission" date="2020-06" db="EMBL/GenBank/DDBJ databases">
        <authorList>
            <person name="Li T."/>
            <person name="Hu X."/>
            <person name="Zhang T."/>
            <person name="Song X."/>
            <person name="Zhang H."/>
            <person name="Dai N."/>
            <person name="Sheng W."/>
            <person name="Hou X."/>
            <person name="Wei L."/>
        </authorList>
    </citation>
    <scope>NUCLEOTIDE SEQUENCE</scope>
    <source>
        <strain evidence="3">G02</strain>
        <tissue evidence="3">Leaf</tissue>
    </source>
</reference>
<feature type="compositionally biased region" description="Basic and acidic residues" evidence="2">
    <location>
        <begin position="30"/>
        <end position="42"/>
    </location>
</feature>
<feature type="coiled-coil region" evidence="1">
    <location>
        <begin position="151"/>
        <end position="185"/>
    </location>
</feature>
<evidence type="ECO:0000313" key="3">
    <source>
        <dbReference type="EMBL" id="KAL0321219.1"/>
    </source>
</evidence>
<accession>A0AAW2LRT7</accession>
<proteinExistence type="predicted"/>
<evidence type="ECO:0000256" key="2">
    <source>
        <dbReference type="SAM" id="MobiDB-lite"/>
    </source>
</evidence>
<dbReference type="EMBL" id="JACGWJ010000024">
    <property type="protein sequence ID" value="KAL0321219.1"/>
    <property type="molecule type" value="Genomic_DNA"/>
</dbReference>
<gene>
    <name evidence="3" type="ORF">Sradi_5383400</name>
</gene>
<feature type="region of interest" description="Disordered" evidence="2">
    <location>
        <begin position="1"/>
        <end position="126"/>
    </location>
</feature>
<keyword evidence="1" id="KW-0175">Coiled coil</keyword>
<reference evidence="3" key="2">
    <citation type="journal article" date="2024" name="Plant">
        <title>Genomic evolution and insights into agronomic trait innovations of Sesamum species.</title>
        <authorList>
            <person name="Miao H."/>
            <person name="Wang L."/>
            <person name="Qu L."/>
            <person name="Liu H."/>
            <person name="Sun Y."/>
            <person name="Le M."/>
            <person name="Wang Q."/>
            <person name="Wei S."/>
            <person name="Zheng Y."/>
            <person name="Lin W."/>
            <person name="Duan Y."/>
            <person name="Cao H."/>
            <person name="Xiong S."/>
            <person name="Wang X."/>
            <person name="Wei L."/>
            <person name="Li C."/>
            <person name="Ma Q."/>
            <person name="Ju M."/>
            <person name="Zhao R."/>
            <person name="Li G."/>
            <person name="Mu C."/>
            <person name="Tian Q."/>
            <person name="Mei H."/>
            <person name="Zhang T."/>
            <person name="Gao T."/>
            <person name="Zhang H."/>
        </authorList>
    </citation>
    <scope>NUCLEOTIDE SEQUENCE</scope>
    <source>
        <strain evidence="3">G02</strain>
    </source>
</reference>
<feature type="compositionally biased region" description="Basic and acidic residues" evidence="2">
    <location>
        <begin position="68"/>
        <end position="97"/>
    </location>
</feature>
<dbReference type="AlphaFoldDB" id="A0AAW2LRT7"/>
<comment type="caution">
    <text evidence="3">The sequence shown here is derived from an EMBL/GenBank/DDBJ whole genome shotgun (WGS) entry which is preliminary data.</text>
</comment>
<name>A0AAW2LRT7_SESRA</name>
<sequence>MDSSERLVLGAAGKKATTVRKACSTPRNQRSLEDLYSDDRSNSRNNDVAEGSSGKASGSRVRGNTGKRRLDLTERDDDHGTRQKMDGSDRDRDHDENPLAITLYKGGNDDHGTQQKMDESSVRDREHVRDENLLALELYKDEDDRQRLSELTELQREMILTERAMERSEQELAEYLAKWKAENRRGSCSRPRTRATQKTAERAGALAELAKRRSDRKSNSQIPSVSGGPLTLAVYGNPAGVEVALMVLKDHHEEMRVAGNVPSVETLLSIINHLLWQSVVAPAEAEVVPMMSIENWH</sequence>
<protein>
    <submittedName>
        <fullName evidence="3">Uncharacterized protein</fullName>
    </submittedName>
</protein>